<dbReference type="PANTHER" id="PTHR23502">
    <property type="entry name" value="MAJOR FACILITATOR SUPERFAMILY"/>
    <property type="match status" value="1"/>
</dbReference>
<evidence type="ECO:0000313" key="8">
    <source>
        <dbReference type="EMBL" id="KAL0070392.1"/>
    </source>
</evidence>
<organism evidence="8 9">
    <name type="scientific">Marasmius tenuissimus</name>
    <dbReference type="NCBI Taxonomy" id="585030"/>
    <lineage>
        <taxon>Eukaryota</taxon>
        <taxon>Fungi</taxon>
        <taxon>Dikarya</taxon>
        <taxon>Basidiomycota</taxon>
        <taxon>Agaricomycotina</taxon>
        <taxon>Agaricomycetes</taxon>
        <taxon>Agaricomycetidae</taxon>
        <taxon>Agaricales</taxon>
        <taxon>Marasmiineae</taxon>
        <taxon>Marasmiaceae</taxon>
        <taxon>Marasmius</taxon>
    </lineage>
</organism>
<dbReference type="EMBL" id="JBBXMP010000006">
    <property type="protein sequence ID" value="KAL0070392.1"/>
    <property type="molecule type" value="Genomic_DNA"/>
</dbReference>
<gene>
    <name evidence="8" type="ORF">AAF712_002223</name>
</gene>
<feature type="transmembrane region" description="Helical" evidence="6">
    <location>
        <begin position="105"/>
        <end position="125"/>
    </location>
</feature>
<evidence type="ECO:0000256" key="3">
    <source>
        <dbReference type="ARBA" id="ARBA00022989"/>
    </source>
</evidence>
<comment type="caution">
    <text evidence="8">The sequence shown here is derived from an EMBL/GenBank/DDBJ whole genome shotgun (WGS) entry which is preliminary data.</text>
</comment>
<dbReference type="PANTHER" id="PTHR23502:SF64">
    <property type="entry name" value="TRANSPORTER, PUTATIVE (AFU_ORTHOLOGUE AFUA_3G11760)-RELATED"/>
    <property type="match status" value="1"/>
</dbReference>
<feature type="transmembrane region" description="Helical" evidence="6">
    <location>
        <begin position="362"/>
        <end position="383"/>
    </location>
</feature>
<dbReference type="InterPro" id="IPR011701">
    <property type="entry name" value="MFS"/>
</dbReference>
<sequence>MANERTPLLTEENRSASEPAVTTVNRDPEASQSLGRSESSGDLPKDVEEAHNIVYERFSRKQKAVILWIVSYVGLIPLFISGSFFPSIPDIAKDLNTTGEAVSLTVSIAVFASSLGALIGAAFASFYGRRRIYLIGLPFLIVGSMGTALSRTIGELMIWRFIQVIGVSFGISVGAAVIGDIFKLEERGTAMGIFFAACLIGPALAPVVGGIAAHYASWRVMQAGLGVAGVLGFACVALFLPETSLPGTRGIDKRRAELGRENVPFVFPNPFKALSLLRSPVIVAVSLAGTVVLYTDYVLLLPLPYTIAPRYGITNQAAIGLCYVPIGIGNFVGAPFAGWLSDKVVTRMRRKRGGVWCPEDRLRPTLLGAALYVPLSVLGVGIITKYVPGTVGLTLNMICFFFNGFGVDMVLSPSSAYIVDIMHSRSAESVAATNGLRSFVMSAAIAGITPTINHVGILWTNVIAAAVAWVGFGLILVVLRYGERMRKWLDVGYSTAENN</sequence>
<feature type="compositionally biased region" description="Polar residues" evidence="5">
    <location>
        <begin position="20"/>
        <end position="40"/>
    </location>
</feature>
<protein>
    <recommendedName>
        <fullName evidence="7">Major facilitator superfamily (MFS) profile domain-containing protein</fullName>
    </recommendedName>
</protein>
<feature type="transmembrane region" description="Helical" evidence="6">
    <location>
        <begin position="281"/>
        <end position="305"/>
    </location>
</feature>
<evidence type="ECO:0000256" key="6">
    <source>
        <dbReference type="SAM" id="Phobius"/>
    </source>
</evidence>
<accession>A0ABR3ACU4</accession>
<feature type="transmembrane region" description="Helical" evidence="6">
    <location>
        <begin position="65"/>
        <end position="85"/>
    </location>
</feature>
<feature type="transmembrane region" description="Helical" evidence="6">
    <location>
        <begin position="194"/>
        <end position="215"/>
    </location>
</feature>
<feature type="transmembrane region" description="Helical" evidence="6">
    <location>
        <begin position="458"/>
        <end position="479"/>
    </location>
</feature>
<reference evidence="8 9" key="1">
    <citation type="submission" date="2024-05" db="EMBL/GenBank/DDBJ databases">
        <title>A draft genome resource for the thread blight pathogen Marasmius tenuissimus strain MS-2.</title>
        <authorList>
            <person name="Yulfo-Soto G.E."/>
            <person name="Baruah I.K."/>
            <person name="Amoako-Attah I."/>
            <person name="Bukari Y."/>
            <person name="Meinhardt L.W."/>
            <person name="Bailey B.A."/>
            <person name="Cohen S.P."/>
        </authorList>
    </citation>
    <scope>NUCLEOTIDE SEQUENCE [LARGE SCALE GENOMIC DNA]</scope>
    <source>
        <strain evidence="8 9">MS-2</strain>
    </source>
</reference>
<evidence type="ECO:0000256" key="5">
    <source>
        <dbReference type="SAM" id="MobiDB-lite"/>
    </source>
</evidence>
<feature type="domain" description="Major facilitator superfamily (MFS) profile" evidence="7">
    <location>
        <begin position="66"/>
        <end position="485"/>
    </location>
</feature>
<keyword evidence="4 6" id="KW-0472">Membrane</keyword>
<keyword evidence="2 6" id="KW-0812">Transmembrane</keyword>
<dbReference type="InterPro" id="IPR020846">
    <property type="entry name" value="MFS_dom"/>
</dbReference>
<dbReference type="InterPro" id="IPR036259">
    <property type="entry name" value="MFS_trans_sf"/>
</dbReference>
<evidence type="ECO:0000313" key="9">
    <source>
        <dbReference type="Proteomes" id="UP001437256"/>
    </source>
</evidence>
<evidence type="ECO:0000259" key="7">
    <source>
        <dbReference type="PROSITE" id="PS50850"/>
    </source>
</evidence>
<feature type="transmembrane region" description="Helical" evidence="6">
    <location>
        <begin position="132"/>
        <end position="149"/>
    </location>
</feature>
<feature type="transmembrane region" description="Helical" evidence="6">
    <location>
        <begin position="431"/>
        <end position="452"/>
    </location>
</feature>
<feature type="transmembrane region" description="Helical" evidence="6">
    <location>
        <begin position="221"/>
        <end position="240"/>
    </location>
</feature>
<dbReference type="PROSITE" id="PS50850">
    <property type="entry name" value="MFS"/>
    <property type="match status" value="1"/>
</dbReference>
<dbReference type="Pfam" id="PF07690">
    <property type="entry name" value="MFS_1"/>
    <property type="match status" value="1"/>
</dbReference>
<proteinExistence type="predicted"/>
<evidence type="ECO:0000256" key="1">
    <source>
        <dbReference type="ARBA" id="ARBA00004141"/>
    </source>
</evidence>
<comment type="subcellular location">
    <subcellularLocation>
        <location evidence="1">Membrane</location>
        <topology evidence="1">Multi-pass membrane protein</topology>
    </subcellularLocation>
</comment>
<keyword evidence="9" id="KW-1185">Reference proteome</keyword>
<dbReference type="Gene3D" id="1.20.1250.20">
    <property type="entry name" value="MFS general substrate transporter like domains"/>
    <property type="match status" value="1"/>
</dbReference>
<feature type="region of interest" description="Disordered" evidence="5">
    <location>
        <begin position="1"/>
        <end position="44"/>
    </location>
</feature>
<name>A0ABR3ACU4_9AGAR</name>
<feature type="transmembrane region" description="Helical" evidence="6">
    <location>
        <begin position="317"/>
        <end position="341"/>
    </location>
</feature>
<keyword evidence="3 6" id="KW-1133">Transmembrane helix</keyword>
<evidence type="ECO:0000256" key="4">
    <source>
        <dbReference type="ARBA" id="ARBA00023136"/>
    </source>
</evidence>
<evidence type="ECO:0000256" key="2">
    <source>
        <dbReference type="ARBA" id="ARBA00022692"/>
    </source>
</evidence>
<feature type="transmembrane region" description="Helical" evidence="6">
    <location>
        <begin position="395"/>
        <end position="419"/>
    </location>
</feature>
<dbReference type="Proteomes" id="UP001437256">
    <property type="component" value="Unassembled WGS sequence"/>
</dbReference>
<feature type="transmembrane region" description="Helical" evidence="6">
    <location>
        <begin position="161"/>
        <end position="182"/>
    </location>
</feature>
<dbReference type="SUPFAM" id="SSF103473">
    <property type="entry name" value="MFS general substrate transporter"/>
    <property type="match status" value="1"/>
</dbReference>